<evidence type="ECO:0000313" key="3">
    <source>
        <dbReference type="Proteomes" id="UP000478008"/>
    </source>
</evidence>
<dbReference type="Gene3D" id="3.60.21.70">
    <property type="entry name" value="PhoD-like phosphatase"/>
    <property type="match status" value="1"/>
</dbReference>
<dbReference type="CDD" id="cd07389">
    <property type="entry name" value="MPP_PhoD"/>
    <property type="match status" value="1"/>
</dbReference>
<dbReference type="InterPro" id="IPR043904">
    <property type="entry name" value="PhoD_2-like"/>
</dbReference>
<dbReference type="Proteomes" id="UP000478008">
    <property type="component" value="Unassembled WGS sequence"/>
</dbReference>
<dbReference type="PANTHER" id="PTHR46689:SF1">
    <property type="entry name" value="PHOD-LIKE PHOSPHATASE DOMAIN-CONTAINING PROTEIN"/>
    <property type="match status" value="1"/>
</dbReference>
<dbReference type="Pfam" id="PF19050">
    <property type="entry name" value="PhoD_2"/>
    <property type="match status" value="2"/>
</dbReference>
<reference evidence="2 3" key="1">
    <citation type="submission" date="2019-07" db="EMBL/GenBank/DDBJ databases">
        <authorList>
            <person name="Friedrich A."/>
            <person name="Schacherer J."/>
        </authorList>
    </citation>
    <scope>NUCLEOTIDE SEQUENCE [LARGE SCALE GENOMIC DNA]</scope>
</reference>
<keyword evidence="3" id="KW-1185">Reference proteome</keyword>
<name>A0A7D9H4E0_DEKBR</name>
<dbReference type="InterPro" id="IPR018946">
    <property type="entry name" value="PhoD-like_MPP"/>
</dbReference>
<dbReference type="InterPro" id="IPR038607">
    <property type="entry name" value="PhoD-like_sf"/>
</dbReference>
<dbReference type="PANTHER" id="PTHR46689">
    <property type="entry name" value="MEMBRANE PROTEIN, PUTATIVE-RELATED"/>
    <property type="match status" value="1"/>
</dbReference>
<evidence type="ECO:0000259" key="1">
    <source>
        <dbReference type="Pfam" id="PF19050"/>
    </source>
</evidence>
<dbReference type="AlphaFoldDB" id="A0A7D9H4E0"/>
<dbReference type="EMBL" id="CABFWN010000006">
    <property type="protein sequence ID" value="VUG20168.1"/>
    <property type="molecule type" value="Genomic_DNA"/>
</dbReference>
<evidence type="ECO:0000313" key="2">
    <source>
        <dbReference type="EMBL" id="VUG20168.1"/>
    </source>
</evidence>
<feature type="domain" description="PhoD-like phosphatase" evidence="1">
    <location>
        <begin position="139"/>
        <end position="429"/>
    </location>
</feature>
<gene>
    <name evidence="2" type="ORF">DEBR0S6_09450G</name>
</gene>
<protein>
    <submittedName>
        <fullName evidence="2">DEBR0S6_09450g1_1</fullName>
    </submittedName>
</protein>
<dbReference type="GO" id="GO:0016020">
    <property type="term" value="C:membrane"/>
    <property type="evidence" value="ECO:0007669"/>
    <property type="project" value="TreeGrafter"/>
</dbReference>
<organism evidence="2 3">
    <name type="scientific">Dekkera bruxellensis</name>
    <name type="common">Brettanomyces custersii</name>
    <dbReference type="NCBI Taxonomy" id="5007"/>
    <lineage>
        <taxon>Eukaryota</taxon>
        <taxon>Fungi</taxon>
        <taxon>Dikarya</taxon>
        <taxon>Ascomycota</taxon>
        <taxon>Saccharomycotina</taxon>
        <taxon>Pichiomycetes</taxon>
        <taxon>Pichiales</taxon>
        <taxon>Pichiaceae</taxon>
        <taxon>Brettanomyces</taxon>
    </lineage>
</organism>
<sequence>MSESKNNGWFEPIPLDQYQKLVEKAIPQNIQTVPDDEVVGQPAIHVACGPNIRFLGCLEGSSNNYRASILLVTRKKSERTTEGKIPEIIYKIGRSSEPEIQDKETDCVVTGNFPGKLIYQEEDYLFYRYAVNLKLKSYEQKVEYAINSEFRSDYMFYLPAIEQSMNIMSYSCNGFSLGADISTFKGSLWLDVLKKHNKLHYHVMIGGGDQIYCDSIKFSSPEFRRWLKHIKKHSLWKMSSSVRASLDHYYLNHYVEWFGKGYMEISLGKTCQILFPKVMHQIPQVNMFDDHDIIDGFGSYSKFTMSQSMFKGVGSSAFKYYMLFQHHTFPKEDVSIEKSWILGTTPGPYIQKESRSVYARLGKEIAMIALDCRTERTKKQICTESTYNHVFSRLEREISSSKGEIKHLLVQLGVPICYPRMVWAEVIMESPILYPLKWIARKGWIFKGLVNEFDGSVELLDDLNDHWCARHHKAERNRFVSRLMKFGAEHGIRLTILSGDVHLCCFSRLYTCGKKVKQDHIPKTAAEDPRLIINVISSAIVNTPPPNGMATMLQKRSKLHTFDLSTKEDVIPLFKHKVQKPARGNELFFNSRNFSDLILVKNLTHDQQKYFKNFKQGDLIKAGPISELEVVTPPSDKCDCESTPETHNAYPLLPDSLLTSLHVEIDRENTSSETQQFQLLIPALNGKHKLEHVGDKHW</sequence>
<feature type="domain" description="PhoD-like phosphatase" evidence="1">
    <location>
        <begin position="442"/>
        <end position="602"/>
    </location>
</feature>
<accession>A0A7D9H4E0</accession>
<proteinExistence type="predicted"/>